<evidence type="ECO:0000313" key="3">
    <source>
        <dbReference type="EMBL" id="EIN03646.1"/>
    </source>
</evidence>
<feature type="non-terminal residue" evidence="3">
    <location>
        <position position="1"/>
    </location>
</feature>
<dbReference type="HOGENOM" id="CLU_004552_10_1_1"/>
<feature type="compositionally biased region" description="Basic and acidic residues" evidence="1">
    <location>
        <begin position="389"/>
        <end position="400"/>
    </location>
</feature>
<dbReference type="RefSeq" id="XP_007389133.1">
    <property type="nucleotide sequence ID" value="XM_007389071.1"/>
</dbReference>
<dbReference type="KEGG" id="psq:PUNSTDRAFT_35949"/>
<feature type="compositionally biased region" description="Basic and acidic residues" evidence="1">
    <location>
        <begin position="204"/>
        <end position="215"/>
    </location>
</feature>
<accession>R7S313</accession>
<organism evidence="3 4">
    <name type="scientific">Punctularia strigosozonata (strain HHB-11173)</name>
    <name type="common">White-rot fungus</name>
    <dbReference type="NCBI Taxonomy" id="741275"/>
    <lineage>
        <taxon>Eukaryota</taxon>
        <taxon>Fungi</taxon>
        <taxon>Dikarya</taxon>
        <taxon>Basidiomycota</taxon>
        <taxon>Agaricomycotina</taxon>
        <taxon>Agaricomycetes</taxon>
        <taxon>Corticiales</taxon>
        <taxon>Punctulariaceae</taxon>
        <taxon>Punctularia</taxon>
    </lineage>
</organism>
<dbReference type="EMBL" id="JH687560">
    <property type="protein sequence ID" value="EIN03646.1"/>
    <property type="molecule type" value="Genomic_DNA"/>
</dbReference>
<feature type="compositionally biased region" description="Polar residues" evidence="1">
    <location>
        <begin position="303"/>
        <end position="315"/>
    </location>
</feature>
<feature type="compositionally biased region" description="Basic and acidic residues" evidence="1">
    <location>
        <begin position="426"/>
        <end position="437"/>
    </location>
</feature>
<dbReference type="Pfam" id="PF18758">
    <property type="entry name" value="KDZ"/>
    <property type="match status" value="1"/>
</dbReference>
<dbReference type="PANTHER" id="PTHR33096:SF1">
    <property type="entry name" value="CXC1-LIKE CYSTEINE CLUSTER ASSOCIATED WITH KDZ TRANSPOSASES DOMAIN-CONTAINING PROTEIN"/>
    <property type="match status" value="1"/>
</dbReference>
<evidence type="ECO:0000313" key="4">
    <source>
        <dbReference type="Proteomes" id="UP000054196"/>
    </source>
</evidence>
<dbReference type="eggNOG" id="ENOG502S2AH">
    <property type="taxonomic scope" value="Eukaryota"/>
</dbReference>
<name>R7S313_PUNST</name>
<dbReference type="OrthoDB" id="3364670at2759"/>
<dbReference type="InterPro" id="IPR040521">
    <property type="entry name" value="KDZ"/>
</dbReference>
<feature type="compositionally biased region" description="Basic and acidic residues" evidence="1">
    <location>
        <begin position="336"/>
        <end position="348"/>
    </location>
</feature>
<dbReference type="PANTHER" id="PTHR33096">
    <property type="entry name" value="CXC2 DOMAIN-CONTAINING PROTEIN"/>
    <property type="match status" value="1"/>
</dbReference>
<proteinExistence type="predicted"/>
<feature type="region of interest" description="Disordered" evidence="1">
    <location>
        <begin position="389"/>
        <end position="486"/>
    </location>
</feature>
<dbReference type="AlphaFoldDB" id="R7S313"/>
<feature type="compositionally biased region" description="Polar residues" evidence="1">
    <location>
        <begin position="275"/>
        <end position="286"/>
    </location>
</feature>
<dbReference type="Pfam" id="PF18802">
    <property type="entry name" value="CxC1"/>
    <property type="match status" value="1"/>
</dbReference>
<feature type="compositionally biased region" description="Polar residues" evidence="1">
    <location>
        <begin position="218"/>
        <end position="242"/>
    </location>
</feature>
<feature type="region of interest" description="Disordered" evidence="1">
    <location>
        <begin position="203"/>
        <end position="348"/>
    </location>
</feature>
<evidence type="ECO:0000256" key="1">
    <source>
        <dbReference type="SAM" id="MobiDB-lite"/>
    </source>
</evidence>
<evidence type="ECO:0000259" key="2">
    <source>
        <dbReference type="Pfam" id="PF18802"/>
    </source>
</evidence>
<feature type="domain" description="CxC1-like cysteine cluster associated with KDZ transposases" evidence="2">
    <location>
        <begin position="64"/>
        <end position="160"/>
    </location>
</feature>
<dbReference type="GeneID" id="18882270"/>
<reference evidence="4" key="1">
    <citation type="journal article" date="2012" name="Science">
        <title>The Paleozoic origin of enzymatic lignin decomposition reconstructed from 31 fungal genomes.</title>
        <authorList>
            <person name="Floudas D."/>
            <person name="Binder M."/>
            <person name="Riley R."/>
            <person name="Barry K."/>
            <person name="Blanchette R.A."/>
            <person name="Henrissat B."/>
            <person name="Martinez A.T."/>
            <person name="Otillar R."/>
            <person name="Spatafora J.W."/>
            <person name="Yadav J.S."/>
            <person name="Aerts A."/>
            <person name="Benoit I."/>
            <person name="Boyd A."/>
            <person name="Carlson A."/>
            <person name="Copeland A."/>
            <person name="Coutinho P.M."/>
            <person name="de Vries R.P."/>
            <person name="Ferreira P."/>
            <person name="Findley K."/>
            <person name="Foster B."/>
            <person name="Gaskell J."/>
            <person name="Glotzer D."/>
            <person name="Gorecki P."/>
            <person name="Heitman J."/>
            <person name="Hesse C."/>
            <person name="Hori C."/>
            <person name="Igarashi K."/>
            <person name="Jurgens J.A."/>
            <person name="Kallen N."/>
            <person name="Kersten P."/>
            <person name="Kohler A."/>
            <person name="Kuees U."/>
            <person name="Kumar T.K.A."/>
            <person name="Kuo A."/>
            <person name="LaButti K."/>
            <person name="Larrondo L.F."/>
            <person name="Lindquist E."/>
            <person name="Ling A."/>
            <person name="Lombard V."/>
            <person name="Lucas S."/>
            <person name="Lundell T."/>
            <person name="Martin R."/>
            <person name="McLaughlin D.J."/>
            <person name="Morgenstern I."/>
            <person name="Morin E."/>
            <person name="Murat C."/>
            <person name="Nagy L.G."/>
            <person name="Nolan M."/>
            <person name="Ohm R.A."/>
            <person name="Patyshakuliyeva A."/>
            <person name="Rokas A."/>
            <person name="Ruiz-Duenas F.J."/>
            <person name="Sabat G."/>
            <person name="Salamov A."/>
            <person name="Samejima M."/>
            <person name="Schmutz J."/>
            <person name="Slot J.C."/>
            <person name="St John F."/>
            <person name="Stenlid J."/>
            <person name="Sun H."/>
            <person name="Sun S."/>
            <person name="Syed K."/>
            <person name="Tsang A."/>
            <person name="Wiebenga A."/>
            <person name="Young D."/>
            <person name="Pisabarro A."/>
            <person name="Eastwood D.C."/>
            <person name="Martin F."/>
            <person name="Cullen D."/>
            <person name="Grigoriev I.V."/>
            <person name="Hibbett D.S."/>
        </authorList>
    </citation>
    <scope>NUCLEOTIDE SEQUENCE [LARGE SCALE GENOMIC DNA]</scope>
    <source>
        <strain evidence="4">HHB-11173 SS5</strain>
    </source>
</reference>
<gene>
    <name evidence="3" type="ORF">PUNSTDRAFT_35949</name>
</gene>
<keyword evidence="4" id="KW-1185">Reference proteome</keyword>
<protein>
    <recommendedName>
        <fullName evidence="2">CxC1-like cysteine cluster associated with KDZ transposases domain-containing protein</fullName>
    </recommendedName>
</protein>
<dbReference type="OMA" id="EDHRERY"/>
<sequence>TDDSTPQFEMPSPPFLPARDVPLIPEDHRERYARKKLNQWTRWRDSVIPELIPAYLTYVASTANRLDKSFDLVCKCDGQKRKLQVTVVYMDRLDKLEILICPCISAARRLMFLGLFPCAPQSPSLAFDLNMVELVSTLFANVAPNVTAWASTLESFLGARAYKLQTRDSLRRRFGNALQWYKYLVDCVQNKRDEVLATARKRVHDQLRSRHDRASLSEGETNPQESTPPDTGSASFHPSSDCTPPALKLTDGIPSERYSSCAPSDLPPTDHTSSDRTSSCTLSGRTSSNHASSDRASSRTPCDCTSSAHAPTRSTPSDKCRESPWNPASEKSFGQQKDDMPNETLDDRPSPYLQSRCLLCFGGRGDRIPSMSLDLIVCLDACFTQKRCAERRPSKEDGPKPYRPPGRPGKRDPVKTHPSSVFISECEVRAMEAEVDRRRQKTRPSRHSHDGDGESSGTSSSKRKYRSSSDHDEAPEEDRCEGPLRVPNSVLDGCEQSFKAADNQREKASTQFFEDTGLMALTCRHDQVLWLANMTSAGERQHYPLALLRKLFEHIPESWRVGVLYDIGCQLHRSCFKWGYLSKYRHRIAFGISVFHAYGHQWPCQVVYHPRKCIGFGLTDGESCERLWSALAHLVAVLRVSGYHQRLYALDSQLQHLSGLHRLSFGDWLIKKYNNCISRLSAAREELEDCGIDLAVLMHEWASQQVSQTKPLQRQRKNAADKDIDTVLNLDEVARGLEKKIKDLEGVIVSGHSDETTRVELGEYERRLGHVKTSASRYRARMDVQERAKLEKLRGNKFLNLRVNGLAMKTRLRDRLRQRKFELSRMDRMPPDEESERKLHVHVANAIHRREPNIQALARRYNTLCTEMDQLIRRGLAPPGAVAPTPLKASQLWTLDVDDPIWHDTGLVDEADDGKAIPRWLADENVRKGIRAMLEVDRCEEELVRLRKERTTLQEWLQDEWAALQGALVDHATNVGIRHQLHMYREELLRLAVTWRRRCGDMEGIRNWEPSWGPTDDEM</sequence>
<feature type="non-terminal residue" evidence="3">
    <location>
        <position position="1019"/>
    </location>
</feature>
<dbReference type="InterPro" id="IPR041320">
    <property type="entry name" value="CxC1"/>
</dbReference>
<dbReference type="Proteomes" id="UP000054196">
    <property type="component" value="Unassembled WGS sequence"/>
</dbReference>